<comment type="similarity">
    <text evidence="2">Belongs to the ABI family.</text>
</comment>
<dbReference type="Gene3D" id="2.30.30.40">
    <property type="entry name" value="SH3 Domains"/>
    <property type="match status" value="1"/>
</dbReference>
<dbReference type="PRINTS" id="PR00452">
    <property type="entry name" value="SH3DOMAIN"/>
</dbReference>
<dbReference type="GO" id="GO:0030027">
    <property type="term" value="C:lamellipodium"/>
    <property type="evidence" value="ECO:0007669"/>
    <property type="project" value="UniProtKB-ARBA"/>
</dbReference>
<evidence type="ECO:0000313" key="14">
    <source>
        <dbReference type="Proteomes" id="UP000386466"/>
    </source>
</evidence>
<evidence type="ECO:0000256" key="5">
    <source>
        <dbReference type="ARBA" id="ARBA00022553"/>
    </source>
</evidence>
<name>A0A485PTK0_LYNPA</name>
<dbReference type="InterPro" id="IPR028455">
    <property type="entry name" value="ABI3_SH3"/>
</dbReference>
<sequence>MISRCEFLRLLKILAFLLGLGTIGFLCVSVGLSRLTPELPPSAVADQPPKLLPEERLRNLFTYDGIWLFPKNQCKCEAPKGQGGYNFQDAYGQSELPAVKARRRAEFEHFQRREGLARSPLLLAQPNLPFGYPVHGLEVMPLHTVPLPGLQFEGQDAPFYKVTLTASLGTLNTLADVPDSVVQGRGRKQLTVSTSNRQLLNFVLQHLTYTSTVYQHPSVDVVSLESKSSVARFPVTIRHPVMPRLYDPGPERKLRDLVTIATKTFLRPHKLMTMLRSIREFYPDLTVIVADDSKEPLKIKDDHVEYYTMPFGKATDKRRALEETMAFTTQALASVAYQVGNLAGHTLRMLDLQAASLRQVEARVNTLGQMVSMHMEKVARREIGTLATVQRLPPGQKVIAPDSLPPLTPYYRRPLNFGCLDDIGHGIKDLSTQLSRTGTLSRKSIKAPATPASATLGRPPRIPEPVQLPVVPDGKLSTASSASSLASAGSAEGVGGVSATKGQAAPPPPPLPNPVAPPPPPATTEVFLPPPPLEEVSLPLLAPELPLDLPPPPPLDVHELGLPHLPPPGFGPEEPSWVPAAYLEKVVTLYPYTRQKDNELSFSKGTVICITRRYSDGWCEGVSSEGTGFFPGNYVEPSC</sequence>
<dbReference type="GO" id="GO:0019276">
    <property type="term" value="P:UDP-N-acetylgalactosamine metabolic process"/>
    <property type="evidence" value="ECO:0007669"/>
    <property type="project" value="TreeGrafter"/>
</dbReference>
<keyword evidence="5" id="KW-0597">Phosphoprotein</keyword>
<dbReference type="PANTHER" id="PTHR15046:SF2">
    <property type="entry name" value="BETA-1,4 N-ACETYLGALACTOSAMINYLTRANSFERASE 2"/>
    <property type="match status" value="1"/>
</dbReference>
<evidence type="ECO:0000259" key="12">
    <source>
        <dbReference type="PROSITE" id="PS50002"/>
    </source>
</evidence>
<dbReference type="GO" id="GO:0002357">
    <property type="term" value="P:defense response to tumor cell"/>
    <property type="evidence" value="ECO:0007669"/>
    <property type="project" value="UniProtKB-ARBA"/>
</dbReference>
<comment type="subcellular location">
    <subcellularLocation>
        <location evidence="1">Cytoplasm</location>
    </subcellularLocation>
</comment>
<evidence type="ECO:0000256" key="2">
    <source>
        <dbReference type="ARBA" id="ARBA00010020"/>
    </source>
</evidence>
<keyword evidence="6" id="KW-0175">Coiled coil</keyword>
<evidence type="ECO:0000256" key="7">
    <source>
        <dbReference type="ARBA" id="ARBA00063868"/>
    </source>
</evidence>
<dbReference type="PANTHER" id="PTHR15046">
    <property type="entry name" value="GLYCO_TRANS_2-LIKE DOMAIN-CONTAINING PROTEIN"/>
    <property type="match status" value="1"/>
</dbReference>
<dbReference type="InterPro" id="IPR036028">
    <property type="entry name" value="SH3-like_dom_sf"/>
</dbReference>
<dbReference type="Pfam" id="PF07815">
    <property type="entry name" value="Abi_HHR"/>
    <property type="match status" value="1"/>
</dbReference>
<gene>
    <name evidence="13" type="ORF">LYPA_23C010902</name>
</gene>
<keyword evidence="4" id="KW-0963">Cytoplasm</keyword>
<feature type="compositionally biased region" description="Pro residues" evidence="11">
    <location>
        <begin position="505"/>
        <end position="530"/>
    </location>
</feature>
<evidence type="ECO:0000256" key="6">
    <source>
        <dbReference type="ARBA" id="ARBA00023054"/>
    </source>
</evidence>
<dbReference type="Proteomes" id="UP000386466">
    <property type="component" value="Unassembled WGS sequence"/>
</dbReference>
<keyword evidence="14" id="KW-1185">Reference proteome</keyword>
<dbReference type="EMBL" id="CAAGRJ010040376">
    <property type="protein sequence ID" value="VFV47349.1"/>
    <property type="molecule type" value="Genomic_DNA"/>
</dbReference>
<comment type="subunit">
    <text evidence="7">May interact with PAK1 and PAK2. Probably interacts with TARSH.</text>
</comment>
<feature type="domain" description="SH3" evidence="12">
    <location>
        <begin position="581"/>
        <end position="639"/>
    </location>
</feature>
<accession>A0A485PTK0</accession>
<dbReference type="FunFam" id="2.30.30.40:FF:000170">
    <property type="entry name" value="ABI gene family member 3"/>
    <property type="match status" value="1"/>
</dbReference>
<dbReference type="GO" id="GO:0008376">
    <property type="term" value="F:acetylgalactosaminyltransferase activity"/>
    <property type="evidence" value="ECO:0007669"/>
    <property type="project" value="TreeGrafter"/>
</dbReference>
<feature type="compositionally biased region" description="Low complexity" evidence="11">
    <location>
        <begin position="476"/>
        <end position="491"/>
    </location>
</feature>
<evidence type="ECO:0000256" key="10">
    <source>
        <dbReference type="PROSITE-ProRule" id="PRU00192"/>
    </source>
</evidence>
<dbReference type="Pfam" id="PF00018">
    <property type="entry name" value="SH3_1"/>
    <property type="match status" value="1"/>
</dbReference>
<dbReference type="InterPro" id="IPR012849">
    <property type="entry name" value="Abl-interactor_HHR_dom"/>
</dbReference>
<dbReference type="AlphaFoldDB" id="A0A485PTK0"/>
<dbReference type="InterPro" id="IPR001452">
    <property type="entry name" value="SH3_domain"/>
</dbReference>
<protein>
    <recommendedName>
        <fullName evidence="8">ABI gene family member 3</fullName>
    </recommendedName>
    <alternativeName>
        <fullName evidence="9">New molecule including SH3</fullName>
    </alternativeName>
</protein>
<evidence type="ECO:0000256" key="9">
    <source>
        <dbReference type="ARBA" id="ARBA00080253"/>
    </source>
</evidence>
<dbReference type="SMART" id="SM00326">
    <property type="entry name" value="SH3"/>
    <property type="match status" value="1"/>
</dbReference>
<evidence type="ECO:0000256" key="11">
    <source>
        <dbReference type="SAM" id="MobiDB-lite"/>
    </source>
</evidence>
<evidence type="ECO:0000256" key="3">
    <source>
        <dbReference type="ARBA" id="ARBA00022443"/>
    </source>
</evidence>
<dbReference type="CDD" id="cd11826">
    <property type="entry name" value="SH3_Abi"/>
    <property type="match status" value="1"/>
</dbReference>
<organism evidence="13 14">
    <name type="scientific">Lynx pardinus</name>
    <name type="common">Iberian lynx</name>
    <name type="synonym">Felis pardina</name>
    <dbReference type="NCBI Taxonomy" id="191816"/>
    <lineage>
        <taxon>Eukaryota</taxon>
        <taxon>Metazoa</taxon>
        <taxon>Chordata</taxon>
        <taxon>Craniata</taxon>
        <taxon>Vertebrata</taxon>
        <taxon>Euteleostomi</taxon>
        <taxon>Mammalia</taxon>
        <taxon>Eutheria</taxon>
        <taxon>Laurasiatheria</taxon>
        <taxon>Carnivora</taxon>
        <taxon>Feliformia</taxon>
        <taxon>Felidae</taxon>
        <taxon>Felinae</taxon>
        <taxon>Lynx</taxon>
    </lineage>
</organism>
<dbReference type="PROSITE" id="PS50002">
    <property type="entry name" value="SH3"/>
    <property type="match status" value="1"/>
</dbReference>
<dbReference type="GO" id="GO:0031209">
    <property type="term" value="C:SCAR complex"/>
    <property type="evidence" value="ECO:0007669"/>
    <property type="project" value="UniProtKB-ARBA"/>
</dbReference>
<proteinExistence type="inferred from homology"/>
<feature type="region of interest" description="Disordered" evidence="11">
    <location>
        <begin position="435"/>
        <end position="530"/>
    </location>
</feature>
<evidence type="ECO:0000313" key="13">
    <source>
        <dbReference type="EMBL" id="VFV47349.1"/>
    </source>
</evidence>
<evidence type="ECO:0000256" key="8">
    <source>
        <dbReference type="ARBA" id="ARBA00074771"/>
    </source>
</evidence>
<dbReference type="GO" id="GO:0006047">
    <property type="term" value="P:UDP-N-acetylglucosamine metabolic process"/>
    <property type="evidence" value="ECO:0007669"/>
    <property type="project" value="TreeGrafter"/>
</dbReference>
<dbReference type="SUPFAM" id="SSF50044">
    <property type="entry name" value="SH3-domain"/>
    <property type="match status" value="1"/>
</dbReference>
<dbReference type="Gene3D" id="6.10.140.1620">
    <property type="match status" value="1"/>
</dbReference>
<evidence type="ECO:0000256" key="1">
    <source>
        <dbReference type="ARBA" id="ARBA00004496"/>
    </source>
</evidence>
<evidence type="ECO:0000256" key="4">
    <source>
        <dbReference type="ARBA" id="ARBA00022490"/>
    </source>
</evidence>
<keyword evidence="3 10" id="KW-0728">SH3 domain</keyword>
<reference evidence="13 14" key="1">
    <citation type="submission" date="2019-01" db="EMBL/GenBank/DDBJ databases">
        <authorList>
            <person name="Alioto T."/>
            <person name="Alioto T."/>
        </authorList>
    </citation>
    <scope>NUCLEOTIDE SEQUENCE [LARGE SCALE GENOMIC DNA]</scope>
</reference>